<keyword evidence="7" id="KW-1133">Transmembrane helix</keyword>
<evidence type="ECO:0000313" key="11">
    <source>
        <dbReference type="EMBL" id="MFB9377314.1"/>
    </source>
</evidence>
<feature type="transmembrane region" description="Helical" evidence="7">
    <location>
        <begin position="630"/>
        <end position="650"/>
    </location>
</feature>
<dbReference type="InterPro" id="IPR029052">
    <property type="entry name" value="Metallo-depent_PP-like"/>
</dbReference>
<keyword evidence="5" id="KW-0547">Nucleotide-binding</keyword>
<feature type="domain" description="Gram-positive cocci surface proteins LPxTG" evidence="9">
    <location>
        <begin position="625"/>
        <end position="653"/>
    </location>
</feature>
<evidence type="ECO:0000259" key="8">
    <source>
        <dbReference type="Pfam" id="PF00149"/>
    </source>
</evidence>
<dbReference type="Pfam" id="PF00746">
    <property type="entry name" value="Gram_pos_anchor"/>
    <property type="match status" value="1"/>
</dbReference>
<feature type="domain" description="5'-Nucleotidase C-terminal" evidence="10">
    <location>
        <begin position="385"/>
        <end position="543"/>
    </location>
</feature>
<dbReference type="Pfam" id="PF00149">
    <property type="entry name" value="Metallophos"/>
    <property type="match status" value="1"/>
</dbReference>
<keyword evidence="7" id="KW-0472">Membrane</keyword>
<dbReference type="RefSeq" id="WP_380139246.1">
    <property type="nucleotide sequence ID" value="NZ_JBHLUI010000010.1"/>
</dbReference>
<proteinExistence type="inferred from homology"/>
<evidence type="ECO:0000256" key="2">
    <source>
        <dbReference type="ARBA" id="ARBA00022525"/>
    </source>
</evidence>
<dbReference type="InterPro" id="IPR004843">
    <property type="entry name" value="Calcineurin-like_PHP"/>
</dbReference>
<comment type="similarity">
    <text evidence="5">Belongs to the 5'-nucleotidase family.</text>
</comment>
<feature type="chain" id="PRO_5044969319" evidence="5">
    <location>
        <begin position="27"/>
        <end position="659"/>
    </location>
</feature>
<protein>
    <submittedName>
        <fullName evidence="11">Bifunctional metallophosphatase/5'-nucleotidase</fullName>
    </submittedName>
</protein>
<dbReference type="InterPro" id="IPR008334">
    <property type="entry name" value="5'-Nucleotdase_C"/>
</dbReference>
<keyword evidence="7" id="KW-0812">Transmembrane</keyword>
<evidence type="ECO:0000256" key="1">
    <source>
        <dbReference type="ARBA" id="ARBA00022512"/>
    </source>
</evidence>
<keyword evidence="4" id="KW-0572">Peptidoglycan-anchor</keyword>
<keyword evidence="3 5" id="KW-0732">Signal</keyword>
<dbReference type="EMBL" id="JBHMDM010000005">
    <property type="protein sequence ID" value="MFB9377314.1"/>
    <property type="molecule type" value="Genomic_DNA"/>
</dbReference>
<dbReference type="InterPro" id="IPR036907">
    <property type="entry name" value="5'-Nucleotdase_C_sf"/>
</dbReference>
<keyword evidence="1" id="KW-0134">Cell wall</keyword>
<keyword evidence="5" id="KW-0378">Hydrolase</keyword>
<dbReference type="Gene3D" id="3.60.21.10">
    <property type="match status" value="1"/>
</dbReference>
<feature type="region of interest" description="Disordered" evidence="6">
    <location>
        <begin position="566"/>
        <end position="613"/>
    </location>
</feature>
<dbReference type="SUPFAM" id="SSF56300">
    <property type="entry name" value="Metallo-dependent phosphatases"/>
    <property type="match status" value="1"/>
</dbReference>
<evidence type="ECO:0000259" key="10">
    <source>
        <dbReference type="Pfam" id="PF02872"/>
    </source>
</evidence>
<name>A0ABV5LT90_9ACTN</name>
<evidence type="ECO:0000256" key="7">
    <source>
        <dbReference type="SAM" id="Phobius"/>
    </source>
</evidence>
<feature type="compositionally biased region" description="Low complexity" evidence="6">
    <location>
        <begin position="594"/>
        <end position="613"/>
    </location>
</feature>
<evidence type="ECO:0000313" key="12">
    <source>
        <dbReference type="Proteomes" id="UP001589748"/>
    </source>
</evidence>
<dbReference type="InterPro" id="IPR019931">
    <property type="entry name" value="LPXTG_anchor"/>
</dbReference>
<evidence type="ECO:0000256" key="6">
    <source>
        <dbReference type="SAM" id="MobiDB-lite"/>
    </source>
</evidence>
<dbReference type="PRINTS" id="PR01607">
    <property type="entry name" value="APYRASEFAMLY"/>
</dbReference>
<dbReference type="PANTHER" id="PTHR11575:SF24">
    <property type="entry name" value="5'-NUCLEOTIDASE"/>
    <property type="match status" value="1"/>
</dbReference>
<keyword evidence="2" id="KW-0964">Secreted</keyword>
<dbReference type="SUPFAM" id="SSF55816">
    <property type="entry name" value="5'-nucleotidase (syn. UDP-sugar hydrolase), C-terminal domain"/>
    <property type="match status" value="1"/>
</dbReference>
<feature type="domain" description="Calcineurin-like phosphoesterase" evidence="8">
    <location>
        <begin position="56"/>
        <end position="291"/>
    </location>
</feature>
<dbReference type="InterPro" id="IPR006179">
    <property type="entry name" value="5_nucleotidase/apyrase"/>
</dbReference>
<dbReference type="PANTHER" id="PTHR11575">
    <property type="entry name" value="5'-NUCLEOTIDASE-RELATED"/>
    <property type="match status" value="1"/>
</dbReference>
<evidence type="ECO:0000259" key="9">
    <source>
        <dbReference type="Pfam" id="PF00746"/>
    </source>
</evidence>
<evidence type="ECO:0000256" key="5">
    <source>
        <dbReference type="RuleBase" id="RU362119"/>
    </source>
</evidence>
<sequence>MRRRLLPAAATIGVTVSMLGATGAGAATLPPDTVEGTLPVLLPAPEAGRTQIQIGSFNDFHGRLEAPDETDDGAPIGGAAQLAGLFDVMRADNDNTVVVSVGDNIGASTFTSFVQQDAPTIAALNAMDVAVSAVGNHEFDRGYADLVDRVGVEGTPGADGQPPLADFPYLGANVWLADTNTPAMPGFSTTTIDGVDVGFIGVVTEQTPSLVAPDGISRLRFTDPVAAANSVAAQLSDGNAANGEADVIVLLAHEGSAATDCATVGTEGAFGRIVRDTSPQVDAIISGHTHQLYDCEFPVAGKAVARPVISSQSYGVAAGQIQFDVDDATGEVVAQGHRVLPVQGFASDPEVAGIVDAAVASAAEVGARPVGSITADITRAFVGTGDDAEDDRGTQSPLANLVADAQLQQTEASGAQLALMNPGGVRDDLLFAASGGEGDGVVTYAEAAAVQPFANSIVTLSLTGAQVRQVLEEQWQPAGSSRPYLALGVSRGMQVNYDPAAPAGRRIGSVTLDGVELDPAATYRVTVNSFLAAGGDNFTTLAEGTDRTELGSTDLEVFTAYLGLPENQPLTPDLTPRSQVVAGGQPAPVPSDPPTSTAPAAPAPSTSPSSSSSAAAVAAGDLARTGAEPAPWLTVGAALVLAGGLLLLAARRRGVLRRH</sequence>
<reference evidence="11 12" key="1">
    <citation type="submission" date="2024-09" db="EMBL/GenBank/DDBJ databases">
        <authorList>
            <person name="Sun Q."/>
            <person name="Mori K."/>
        </authorList>
    </citation>
    <scope>NUCLEOTIDE SEQUENCE [LARGE SCALE GENOMIC DNA]</scope>
    <source>
        <strain evidence="11 12">TISTR 1856</strain>
    </source>
</reference>
<dbReference type="Pfam" id="PF02872">
    <property type="entry name" value="5_nucleotid_C"/>
    <property type="match status" value="1"/>
</dbReference>
<accession>A0ABV5LT90</accession>
<organism evidence="11 12">
    <name type="scientific">Kineococcus gynurae</name>
    <dbReference type="NCBI Taxonomy" id="452979"/>
    <lineage>
        <taxon>Bacteria</taxon>
        <taxon>Bacillati</taxon>
        <taxon>Actinomycetota</taxon>
        <taxon>Actinomycetes</taxon>
        <taxon>Kineosporiales</taxon>
        <taxon>Kineosporiaceae</taxon>
        <taxon>Kineococcus</taxon>
    </lineage>
</organism>
<dbReference type="Gene3D" id="3.90.780.10">
    <property type="entry name" value="5'-Nucleotidase, C-terminal domain"/>
    <property type="match status" value="1"/>
</dbReference>
<dbReference type="Proteomes" id="UP001589748">
    <property type="component" value="Unassembled WGS sequence"/>
</dbReference>
<gene>
    <name evidence="11" type="ORF">ACFFVI_10050</name>
</gene>
<comment type="caution">
    <text evidence="11">The sequence shown here is derived from an EMBL/GenBank/DDBJ whole genome shotgun (WGS) entry which is preliminary data.</text>
</comment>
<evidence type="ECO:0000256" key="4">
    <source>
        <dbReference type="ARBA" id="ARBA00023088"/>
    </source>
</evidence>
<evidence type="ECO:0000256" key="3">
    <source>
        <dbReference type="ARBA" id="ARBA00022729"/>
    </source>
</evidence>
<feature type="signal peptide" evidence="5">
    <location>
        <begin position="1"/>
        <end position="26"/>
    </location>
</feature>
<keyword evidence="12" id="KW-1185">Reference proteome</keyword>